<sequence length="90" mass="10099">MKHKQLRSRDYELSRAYFVPSLGLPWLPPVGEPTAPSARPVVQLNRYYPDQSEESALVDVVINKASPDKIEGHLHLSSRPANQISAPHPF</sequence>
<reference evidence="1" key="1">
    <citation type="submission" date="2018-11" db="EMBL/GenBank/DDBJ databases">
        <authorList>
            <consortium name="Pathogen Informatics"/>
        </authorList>
    </citation>
    <scope>NUCLEOTIDE SEQUENCE</scope>
</reference>
<accession>A0A448WSX1</accession>
<keyword evidence="2" id="KW-1185">Reference proteome</keyword>
<evidence type="ECO:0000313" key="1">
    <source>
        <dbReference type="EMBL" id="VEL19394.1"/>
    </source>
</evidence>
<proteinExistence type="predicted"/>
<dbReference type="AlphaFoldDB" id="A0A448WSX1"/>
<organism evidence="1 2">
    <name type="scientific">Protopolystoma xenopodis</name>
    <dbReference type="NCBI Taxonomy" id="117903"/>
    <lineage>
        <taxon>Eukaryota</taxon>
        <taxon>Metazoa</taxon>
        <taxon>Spiralia</taxon>
        <taxon>Lophotrochozoa</taxon>
        <taxon>Platyhelminthes</taxon>
        <taxon>Monogenea</taxon>
        <taxon>Polyopisthocotylea</taxon>
        <taxon>Polystomatidea</taxon>
        <taxon>Polystomatidae</taxon>
        <taxon>Protopolystoma</taxon>
    </lineage>
</organism>
<comment type="caution">
    <text evidence="1">The sequence shown here is derived from an EMBL/GenBank/DDBJ whole genome shotgun (WGS) entry which is preliminary data.</text>
</comment>
<gene>
    <name evidence="1" type="ORF">PXEA_LOCUS12834</name>
</gene>
<evidence type="ECO:0000313" key="2">
    <source>
        <dbReference type="Proteomes" id="UP000784294"/>
    </source>
</evidence>
<dbReference type="Proteomes" id="UP000784294">
    <property type="component" value="Unassembled WGS sequence"/>
</dbReference>
<dbReference type="EMBL" id="CAAALY010041405">
    <property type="protein sequence ID" value="VEL19394.1"/>
    <property type="molecule type" value="Genomic_DNA"/>
</dbReference>
<name>A0A448WSX1_9PLAT</name>
<protein>
    <submittedName>
        <fullName evidence="1">Uncharacterized protein</fullName>
    </submittedName>
</protein>